<protein>
    <submittedName>
        <fullName evidence="1">Uncharacterized protein</fullName>
    </submittedName>
</protein>
<feature type="non-terminal residue" evidence="1">
    <location>
        <position position="1"/>
    </location>
</feature>
<evidence type="ECO:0000313" key="1">
    <source>
        <dbReference type="EMBL" id="KAH7918320.1"/>
    </source>
</evidence>
<keyword evidence="2" id="KW-1185">Reference proteome</keyword>
<accession>A0ACB8AYJ1</accession>
<gene>
    <name evidence="1" type="ORF">BV22DRAFT_994032</name>
</gene>
<dbReference type="Proteomes" id="UP000790709">
    <property type="component" value="Unassembled WGS sequence"/>
</dbReference>
<evidence type="ECO:0000313" key="2">
    <source>
        <dbReference type="Proteomes" id="UP000790709"/>
    </source>
</evidence>
<sequence>PFGGVNIIFAGDFAQLPPAVTGSGSVALYSRSIGMKVDSSQSISKQESAIRKAMWHQVTTVVILRENMHQKTQTADDAKLCTALVNMRYKSCTEDDIDFLCPRIVGPDPGKPKLTDPRFWNVPVITAWNSQKDCINELGCEQFAADTNQKLHMFYSMDKWAAGSVDDGKARDRRRHAGNLRSSDVVSDTNQAVLWSLSPHTSKHIAATHSVCLGMPVLIQNNNATKLCSTKGQEGTVAGWESLFTSTGKPVLDTLFVRLSSPPSDVQLDSLPPNVVPIPKSSHTVPVTLPNDQCEYVMRMQVNVLLNFAMTDYTAQGKTRLFNVVDLQHSSSHQSYYTCLSQSTSAEGTAIVQGFDRSKITGSVSGWLWQ</sequence>
<reference evidence="1" key="1">
    <citation type="journal article" date="2021" name="New Phytol.">
        <title>Evolutionary innovations through gain and loss of genes in the ectomycorrhizal Boletales.</title>
        <authorList>
            <person name="Wu G."/>
            <person name="Miyauchi S."/>
            <person name="Morin E."/>
            <person name="Kuo A."/>
            <person name="Drula E."/>
            <person name="Varga T."/>
            <person name="Kohler A."/>
            <person name="Feng B."/>
            <person name="Cao Y."/>
            <person name="Lipzen A."/>
            <person name="Daum C."/>
            <person name="Hundley H."/>
            <person name="Pangilinan J."/>
            <person name="Johnson J."/>
            <person name="Barry K."/>
            <person name="LaButti K."/>
            <person name="Ng V."/>
            <person name="Ahrendt S."/>
            <person name="Min B."/>
            <person name="Choi I.G."/>
            <person name="Park H."/>
            <person name="Plett J.M."/>
            <person name="Magnuson J."/>
            <person name="Spatafora J.W."/>
            <person name="Nagy L.G."/>
            <person name="Henrissat B."/>
            <person name="Grigoriev I.V."/>
            <person name="Yang Z.L."/>
            <person name="Xu J."/>
            <person name="Martin F.M."/>
        </authorList>
    </citation>
    <scope>NUCLEOTIDE SEQUENCE</scope>
    <source>
        <strain evidence="1">KUC20120723A-06</strain>
    </source>
</reference>
<name>A0ACB8AYJ1_9AGAM</name>
<proteinExistence type="predicted"/>
<organism evidence="1 2">
    <name type="scientific">Leucogyrophana mollusca</name>
    <dbReference type="NCBI Taxonomy" id="85980"/>
    <lineage>
        <taxon>Eukaryota</taxon>
        <taxon>Fungi</taxon>
        <taxon>Dikarya</taxon>
        <taxon>Basidiomycota</taxon>
        <taxon>Agaricomycotina</taxon>
        <taxon>Agaricomycetes</taxon>
        <taxon>Agaricomycetidae</taxon>
        <taxon>Boletales</taxon>
        <taxon>Boletales incertae sedis</taxon>
        <taxon>Leucogyrophana</taxon>
    </lineage>
</organism>
<comment type="caution">
    <text evidence="1">The sequence shown here is derived from an EMBL/GenBank/DDBJ whole genome shotgun (WGS) entry which is preliminary data.</text>
</comment>
<dbReference type="EMBL" id="MU266806">
    <property type="protein sequence ID" value="KAH7918320.1"/>
    <property type="molecule type" value="Genomic_DNA"/>
</dbReference>
<feature type="non-terminal residue" evidence="1">
    <location>
        <position position="370"/>
    </location>
</feature>